<feature type="compositionally biased region" description="Basic and acidic residues" evidence="1">
    <location>
        <begin position="799"/>
        <end position="813"/>
    </location>
</feature>
<feature type="compositionally biased region" description="Polar residues" evidence="1">
    <location>
        <begin position="368"/>
        <end position="388"/>
    </location>
</feature>
<feature type="compositionally biased region" description="Polar residues" evidence="1">
    <location>
        <begin position="1067"/>
        <end position="1082"/>
    </location>
</feature>
<feature type="compositionally biased region" description="Polar residues" evidence="1">
    <location>
        <begin position="399"/>
        <end position="412"/>
    </location>
</feature>
<feature type="region of interest" description="Disordered" evidence="1">
    <location>
        <begin position="1057"/>
        <end position="1082"/>
    </location>
</feature>
<accession>A0A7R8W2Z2</accession>
<name>A0A7R8W2Z2_9CRUS</name>
<feature type="compositionally biased region" description="Acidic residues" evidence="1">
    <location>
        <begin position="762"/>
        <end position="776"/>
    </location>
</feature>
<dbReference type="AlphaFoldDB" id="A0A7R8W2Z2"/>
<evidence type="ECO:0000256" key="1">
    <source>
        <dbReference type="SAM" id="MobiDB-lite"/>
    </source>
</evidence>
<protein>
    <submittedName>
        <fullName evidence="2">Uncharacterized protein</fullName>
    </submittedName>
</protein>
<gene>
    <name evidence="2" type="ORF">CTOB1V02_LOCUS1840</name>
</gene>
<feature type="region of interest" description="Disordered" evidence="1">
    <location>
        <begin position="511"/>
        <end position="541"/>
    </location>
</feature>
<organism evidence="2">
    <name type="scientific">Cyprideis torosa</name>
    <dbReference type="NCBI Taxonomy" id="163714"/>
    <lineage>
        <taxon>Eukaryota</taxon>
        <taxon>Metazoa</taxon>
        <taxon>Ecdysozoa</taxon>
        <taxon>Arthropoda</taxon>
        <taxon>Crustacea</taxon>
        <taxon>Oligostraca</taxon>
        <taxon>Ostracoda</taxon>
        <taxon>Podocopa</taxon>
        <taxon>Podocopida</taxon>
        <taxon>Cytherocopina</taxon>
        <taxon>Cytheroidea</taxon>
        <taxon>Cytherideidae</taxon>
        <taxon>Cyprideis</taxon>
    </lineage>
</organism>
<feature type="compositionally biased region" description="Low complexity" evidence="1">
    <location>
        <begin position="729"/>
        <end position="757"/>
    </location>
</feature>
<sequence>MGACYSQKRAQTGRYHYTTYATIVPPDLDMQSQLSPTSRNLPYARSTGLRIPGAMSGRSIAQPRTGDVMLAYAEPGKAENSERGQATRRPQPPPHPTGHPPNRHHQKDKQMPPDAPDENEQRSDYEFGESSPVAPNAPLPLRRQPIGGKGAHWNPRPMSGTKGRPLSSGTSSSSDGEAPLKVKTTVGRLPEPQLVVPADAPDENEQRSEYEFGESSPVAPNAPLPLRRQPIGGKGAHWNPRPMSGTKGRPLSSGTSSSSDGEAPLKVKTTVGRLPEPQVAALNFGSSRVGPRRPGDGGSAGSLASRSAPDGSSVSGSIPRAGVLNTSPPNGLDSNGSSGCRSVAEKRDWFEQHCRRSRELQDSVAPGFSNNTNSSNTDGRSSSKTSLVQKHYQVRNPGKNPTSSFNPVSCQQPPIVETPPKTSDIEMTSTTATEQCLCQDGSVVWRKRCQICVSKTTVVKSGPAKESVRSQSLPVGYWEPKAQPKGSSRSALKEFYQEMAELEDLVKQRGEMGWRRSSERKRGGGGQSLPTTPPCMEPSNNWKNNSLSATLSAFVRDRNLSSESSKEEMAPLRRRPQLQKEFASEEKDEVERILDSIARLPSVMLPEETVLCNGEGGSGLETTAEMVKPVAPSAIEEEGVSSPVKERSGTSPVNGGRGTSPVKERSGTSPVNGGRGTSPVNGGSVSSPVKGGSGTSPVNGGSVSSPVKGGSGTSPVNGGSVNSPVIRGSVTSPTSQSVSSLSSNSSPSKARSNASNNGQFLIDDEILDQPDLEPDPDSAFQSVACPSEKTEEEESDSVIDCKRIFPSEDEVRRSRPFRPRHSRPLTLPLTSRRQSSSLLTPRRDSPGCAASPITQGLFKEWSDLISQHSSPVDGSDEPRSFLSDVSPMSPGLPHCIPSAPPRHRGSRSLTDPPVYLPVDPAFFDTICQDASSINRLLMTLEEQIKKMPEPDPDVVALEHENRMLKERIALLESQLASCVVTSPAAGEGIGREQPETERSCFESLPDEATLVVNRGTDPIEQEFPFLKTPVLIHTATQTQPILDTSRETTPERASDIDVNRNIPYPSSGVSLRTSTNVPGNPRNTALLKARIMGDRYPSSFRLRMAPSSPPARIGYPYHI</sequence>
<feature type="region of interest" description="Disordered" evidence="1">
    <location>
        <begin position="614"/>
        <end position="852"/>
    </location>
</feature>
<feature type="compositionally biased region" description="Low complexity" evidence="1">
    <location>
        <begin position="677"/>
        <end position="716"/>
    </location>
</feature>
<evidence type="ECO:0000313" key="2">
    <source>
        <dbReference type="EMBL" id="CAD7223863.1"/>
    </source>
</evidence>
<feature type="region of interest" description="Disordered" evidence="1">
    <location>
        <begin position="361"/>
        <end position="414"/>
    </location>
</feature>
<feature type="compositionally biased region" description="Polar residues" evidence="1">
    <location>
        <begin position="324"/>
        <end position="340"/>
    </location>
</feature>
<feature type="compositionally biased region" description="Basic and acidic residues" evidence="1">
    <location>
        <begin position="511"/>
        <end position="522"/>
    </location>
</feature>
<feature type="compositionally biased region" description="Pro residues" evidence="1">
    <location>
        <begin position="90"/>
        <end position="99"/>
    </location>
</feature>
<feature type="region of interest" description="Disordered" evidence="1">
    <location>
        <begin position="28"/>
        <end position="341"/>
    </location>
</feature>
<dbReference type="EMBL" id="OB660266">
    <property type="protein sequence ID" value="CAD7223863.1"/>
    <property type="molecule type" value="Genomic_DNA"/>
</dbReference>
<feature type="compositionally biased region" description="Polar residues" evidence="1">
    <location>
        <begin position="30"/>
        <end position="40"/>
    </location>
</feature>
<proteinExistence type="predicted"/>
<feature type="region of interest" description="Disordered" evidence="1">
    <location>
        <begin position="867"/>
        <end position="911"/>
    </location>
</feature>
<reference evidence="2" key="1">
    <citation type="submission" date="2020-11" db="EMBL/GenBank/DDBJ databases">
        <authorList>
            <person name="Tran Van P."/>
        </authorList>
    </citation>
    <scope>NUCLEOTIDE SEQUENCE</scope>
</reference>
<feature type="compositionally biased region" description="Low complexity" evidence="1">
    <location>
        <begin position="824"/>
        <end position="840"/>
    </location>
</feature>
<feature type="compositionally biased region" description="Basic residues" evidence="1">
    <location>
        <begin position="814"/>
        <end position="823"/>
    </location>
</feature>